<dbReference type="AGR" id="MGI:3647932"/>
<protein>
    <submittedName>
        <fullName evidence="2">Uncharacterized protein</fullName>
    </submittedName>
</protein>
<name>Q8C620_MOUSE</name>
<reference evidence="2" key="8">
    <citation type="journal article" date="2005" name="Science">
        <title>Antisense Transcription in the Mammalian Transcriptome.</title>
        <authorList>
            <consortium name="RIKEN Genome Exploration Research Group and Genome Science Group (Genome Network Project Core Group) and the FANTOM Consortium"/>
        </authorList>
    </citation>
    <scope>NUCLEOTIDE SEQUENCE</scope>
    <source>
        <strain evidence="2">C57BL/6J</strain>
        <tissue evidence="2">Testis</tissue>
    </source>
</reference>
<reference evidence="2" key="6">
    <citation type="submission" date="2002-04" db="EMBL/GenBank/DDBJ databases">
        <authorList>
            <person name="Adachi J."/>
            <person name="Aizawa K."/>
            <person name="Akimura T."/>
            <person name="Arakawa T."/>
            <person name="Bono H."/>
            <person name="Carninci P."/>
            <person name="Fukuda S."/>
            <person name="Furuno M."/>
            <person name="Hanagaki T."/>
            <person name="Hara A."/>
            <person name="Hashizume W."/>
            <person name="Hayashida K."/>
            <person name="Hayatsu N."/>
            <person name="Hiramoto K."/>
            <person name="Hiraoka T."/>
            <person name="Hirozane T."/>
            <person name="Hori F."/>
            <person name="Imotani K."/>
            <person name="Ishii Y."/>
            <person name="Itoh M."/>
            <person name="Kagawa I."/>
            <person name="Kasukawa T."/>
            <person name="Katoh H."/>
            <person name="Kawai J."/>
            <person name="Kojima Y."/>
            <person name="Kondo S."/>
            <person name="Konno H."/>
            <person name="Kouda M."/>
            <person name="Koya S."/>
            <person name="Kurihara C."/>
            <person name="Matsuyama T."/>
            <person name="Miyazaki A."/>
            <person name="Murata M."/>
            <person name="Nakamura M."/>
            <person name="Nishi K."/>
            <person name="Nomura K."/>
            <person name="Numazaki R."/>
            <person name="Ohno M."/>
            <person name="Ohsato N."/>
            <person name="Okazaki Y."/>
            <person name="Saito R."/>
            <person name="Saitoh H."/>
            <person name="Sakai C."/>
            <person name="Sakai K."/>
            <person name="Sakazume N."/>
            <person name="Sano H."/>
            <person name="Sasaki D."/>
            <person name="Shibata K."/>
            <person name="Shinagawa A."/>
            <person name="Shiraki T."/>
            <person name="Sogabe Y."/>
            <person name="Tagami M."/>
            <person name="Tagawa A."/>
            <person name="Takahashi F."/>
            <person name="Takaku-Akahira S."/>
            <person name="Takeda Y."/>
            <person name="Tanaka T."/>
            <person name="Tomaru A."/>
            <person name="Toya T."/>
            <person name="Yasunishi A."/>
            <person name="Muramatsu M."/>
            <person name="Hayashizaki Y."/>
        </authorList>
    </citation>
    <scope>NUCLEOTIDE SEQUENCE</scope>
    <source>
        <strain evidence="2">C57BL/6J</strain>
        <tissue evidence="2">Testis</tissue>
    </source>
</reference>
<sequence>MHETLREAKGEFWVENQGQRRPESGSQGADTVETHTHQKVLPSPNLEPRRVKTIPTSHLTVEPEPMGESIRGTKHQVWDSAKPDQHGAQLVSKSRNSPAQIQEAPASGLLHPQKQEALGWTQYPVILWMFPDLYEHRLQY</sequence>
<reference evidence="2" key="2">
    <citation type="journal article" date="2000" name="Genome Res.">
        <title>Normalization and subtraction of cap-trapper-selected cDNAs to prepare full-length cDNA libraries for rapid discovery of new genes.</title>
        <authorList>
            <person name="Carninci P."/>
            <person name="Shibata Y."/>
            <person name="Hayatsu N."/>
            <person name="Sugahara Y."/>
            <person name="Shibata K."/>
            <person name="Itoh M."/>
            <person name="Konno H."/>
            <person name="Okazaki Y."/>
            <person name="Muramatsu M."/>
            <person name="Hayashizaki Y."/>
        </authorList>
    </citation>
    <scope>NUCLEOTIDE SEQUENCE</scope>
    <source>
        <strain evidence="2">C57BL/6J</strain>
        <tissue evidence="2">Testis</tissue>
    </source>
</reference>
<dbReference type="AlphaFoldDB" id="Q8C620"/>
<feature type="compositionally biased region" description="Basic and acidic residues" evidence="1">
    <location>
        <begin position="1"/>
        <end position="23"/>
    </location>
</feature>
<dbReference type="EMBL" id="AK076698">
    <property type="protein sequence ID" value="BAC36447.1"/>
    <property type="molecule type" value="mRNA"/>
</dbReference>
<dbReference type="MGI" id="MGI:3647932">
    <property type="gene designation" value="Gm5922"/>
</dbReference>
<reference evidence="2" key="3">
    <citation type="journal article" date="2000" name="Genome Res.">
        <title>RIKEN integrated sequence analysis (RISA) system--384-format sequencing pipeline with 384 multicapillary sequencer.</title>
        <authorList>
            <person name="Shibata K."/>
            <person name="Itoh M."/>
            <person name="Aizawa K."/>
            <person name="Nagaoka S."/>
            <person name="Sasaki N."/>
            <person name="Carninci P."/>
            <person name="Konno H."/>
            <person name="Akiyama J."/>
            <person name="Nishi K."/>
            <person name="Kitsunai T."/>
            <person name="Tashiro H."/>
            <person name="Itoh M."/>
            <person name="Sumi N."/>
            <person name="Ishii Y."/>
            <person name="Nakamura S."/>
            <person name="Hazama M."/>
            <person name="Nishine T."/>
            <person name="Harada A."/>
            <person name="Yamamoto R."/>
            <person name="Matsumoto H."/>
            <person name="Sakaguchi S."/>
            <person name="Ikegami T."/>
            <person name="Kashiwagi K."/>
            <person name="Fujiwake S."/>
            <person name="Inoue K."/>
            <person name="Togawa Y."/>
            <person name="Izawa M."/>
            <person name="Ohara E."/>
            <person name="Watahiki M."/>
            <person name="Yoneda Y."/>
            <person name="Ishikawa T."/>
            <person name="Ozawa K."/>
            <person name="Tanaka T."/>
            <person name="Matsuura S."/>
            <person name="Kawai J."/>
            <person name="Okazaki Y."/>
            <person name="Muramatsu M."/>
            <person name="Inoue Y."/>
            <person name="Kira A."/>
            <person name="Hayashizaki Y."/>
        </authorList>
    </citation>
    <scope>NUCLEOTIDE SEQUENCE</scope>
    <source>
        <strain evidence="2">C57BL/6J</strain>
        <tissue evidence="2">Testis</tissue>
    </source>
</reference>
<reference evidence="2" key="5">
    <citation type="journal article" date="2002" name="Nature">
        <title>Analysis of the mouse transcriptome based on functional annotation of 60,770 full-length cDNAs.</title>
        <authorList>
            <consortium name="The FANTOM Consortium and the RIKEN Genome Exploration Research Group Phase I and II Team"/>
        </authorList>
    </citation>
    <scope>NUCLEOTIDE SEQUENCE</scope>
    <source>
        <strain evidence="2">C57BL/6J</strain>
        <tissue evidence="2">Testis</tissue>
    </source>
</reference>
<organism evidence="2">
    <name type="scientific">Mus musculus</name>
    <name type="common">Mouse</name>
    <dbReference type="NCBI Taxonomy" id="10090"/>
    <lineage>
        <taxon>Eukaryota</taxon>
        <taxon>Metazoa</taxon>
        <taxon>Chordata</taxon>
        <taxon>Craniata</taxon>
        <taxon>Vertebrata</taxon>
        <taxon>Euteleostomi</taxon>
        <taxon>Mammalia</taxon>
        <taxon>Eutheria</taxon>
        <taxon>Euarchontoglires</taxon>
        <taxon>Glires</taxon>
        <taxon>Rodentia</taxon>
        <taxon>Myomorpha</taxon>
        <taxon>Muroidea</taxon>
        <taxon>Muridae</taxon>
        <taxon>Murinae</taxon>
        <taxon>Mus</taxon>
        <taxon>Mus</taxon>
    </lineage>
</organism>
<accession>Q8C620</accession>
<evidence type="ECO:0000313" key="3">
    <source>
        <dbReference type="MGI" id="MGI:3647932"/>
    </source>
</evidence>
<evidence type="ECO:0000256" key="1">
    <source>
        <dbReference type="SAM" id="MobiDB-lite"/>
    </source>
</evidence>
<reference evidence="2" key="7">
    <citation type="journal article" date="2005" name="Science">
        <title>The Transcriptional Landscape of the Mammalian Genome.</title>
        <authorList>
            <consortium name="The FANTOM Consortium"/>
            <consortium name="Riken Genome Exploration Research Group and Genome Science Group (Genome Network Project Core Group)"/>
        </authorList>
    </citation>
    <scope>NUCLEOTIDE SEQUENCE</scope>
    <source>
        <strain evidence="2">C57BL/6J</strain>
        <tissue evidence="2">Testis</tissue>
    </source>
</reference>
<reference evidence="2" key="1">
    <citation type="journal article" date="1999" name="Methods Enzymol.">
        <title>High-efficiency full-length cDNA cloning.</title>
        <authorList>
            <person name="Carninci P."/>
            <person name="Hayashizaki Y."/>
        </authorList>
    </citation>
    <scope>NUCLEOTIDE SEQUENCE</scope>
    <source>
        <strain evidence="2">C57BL/6J</strain>
        <tissue evidence="2">Testis</tissue>
    </source>
</reference>
<proteinExistence type="evidence at transcript level"/>
<reference evidence="2" key="4">
    <citation type="journal article" date="2001" name="Nature">
        <title>Functional annotation of a full-length mouse cDNA collection.</title>
        <authorList>
            <consortium name="The RIKEN Genome Exploration Research Group Phase II Team and the FANTOM Consortium"/>
        </authorList>
    </citation>
    <scope>NUCLEOTIDE SEQUENCE</scope>
    <source>
        <strain evidence="2">C57BL/6J</strain>
        <tissue evidence="2">Testis</tissue>
    </source>
</reference>
<gene>
    <name evidence="3" type="primary">Gm5922</name>
    <name evidence="3" type="synonym">EG546166</name>
</gene>
<feature type="region of interest" description="Disordered" evidence="1">
    <location>
        <begin position="1"/>
        <end position="108"/>
    </location>
</feature>
<evidence type="ECO:0000313" key="2">
    <source>
        <dbReference type="EMBL" id="BAC36447.1"/>
    </source>
</evidence>
<feature type="compositionally biased region" description="Polar residues" evidence="1">
    <location>
        <begin position="91"/>
        <end position="100"/>
    </location>
</feature>